<dbReference type="InterPro" id="IPR016181">
    <property type="entry name" value="Acyl_CoA_acyltransferase"/>
</dbReference>
<accession>A0A975FWT0</accession>
<dbReference type="RefSeq" id="WP_211936310.1">
    <property type="nucleotide sequence ID" value="NZ_CP073078.1"/>
</dbReference>
<sequence>MILESLPPSRLAPDEAARWRALVAADPALQSPFLTPDWALAVQRAQGGERSGVRVLRIEGPDGARGYFSARRRGPVAMPAGAPMCDYQGLAIEPGLEVTAREILSALKVDRLDFSHMLADQPAFAPYLRGDDISHGVDLSAGHAAYLAERRRATGLFKDLDKRRRKAERELGPVRFEAFCRSAAAFDKLIAWKRELMSATGQTDLFDAGWPLRLLSDLLQSRDPAFGGVLFTLSLGDRLAAAHLHLRGGRTIHAWIIGHDRELDRYSPGLLLFQDILAWMDGDYAYLDFGPGDYRFKHQFANAGRAVGHGFVGRPSPAMIVRAAQYQVRAVAERLELGEVSALPGKAMRRLDMWRGLK</sequence>
<dbReference type="InterPro" id="IPR038740">
    <property type="entry name" value="BioF2-like_GNAT_dom"/>
</dbReference>
<dbReference type="AlphaFoldDB" id="A0A975FWT0"/>
<protein>
    <submittedName>
        <fullName evidence="2">GNAT family N-acetyltransferase</fullName>
        <ecNumber evidence="2">2.3.1.-</ecNumber>
    </submittedName>
</protein>
<organism evidence="2 3">
    <name type="scientific">Phenylobacterium montanum</name>
    <dbReference type="NCBI Taxonomy" id="2823693"/>
    <lineage>
        <taxon>Bacteria</taxon>
        <taxon>Pseudomonadati</taxon>
        <taxon>Pseudomonadota</taxon>
        <taxon>Alphaproteobacteria</taxon>
        <taxon>Caulobacterales</taxon>
        <taxon>Caulobacteraceae</taxon>
        <taxon>Phenylobacterium</taxon>
    </lineage>
</organism>
<name>A0A975FWT0_9CAUL</name>
<evidence type="ECO:0000313" key="3">
    <source>
        <dbReference type="Proteomes" id="UP000676409"/>
    </source>
</evidence>
<feature type="domain" description="BioF2-like acetyltransferase" evidence="1">
    <location>
        <begin position="158"/>
        <end position="297"/>
    </location>
</feature>
<dbReference type="GO" id="GO:0016746">
    <property type="term" value="F:acyltransferase activity"/>
    <property type="evidence" value="ECO:0007669"/>
    <property type="project" value="UniProtKB-KW"/>
</dbReference>
<dbReference type="SUPFAM" id="SSF55729">
    <property type="entry name" value="Acyl-CoA N-acyltransferases (Nat)"/>
    <property type="match status" value="1"/>
</dbReference>
<gene>
    <name evidence="2" type="ORF">KCG34_14240</name>
</gene>
<keyword evidence="3" id="KW-1185">Reference proteome</keyword>
<dbReference type="KEGG" id="caul:KCG34_14240"/>
<reference evidence="2" key="1">
    <citation type="submission" date="2021-04" db="EMBL/GenBank/DDBJ databases">
        <title>The complete genome sequence of Caulobacter sp. S6.</title>
        <authorList>
            <person name="Tang Y."/>
            <person name="Ouyang W."/>
            <person name="Liu Q."/>
            <person name="Huang B."/>
            <person name="Guo Z."/>
            <person name="Lei P."/>
        </authorList>
    </citation>
    <scope>NUCLEOTIDE SEQUENCE</scope>
    <source>
        <strain evidence="2">S6</strain>
    </source>
</reference>
<dbReference type="Proteomes" id="UP000676409">
    <property type="component" value="Chromosome"/>
</dbReference>
<dbReference type="Pfam" id="PF13480">
    <property type="entry name" value="Acetyltransf_6"/>
    <property type="match status" value="1"/>
</dbReference>
<keyword evidence="2" id="KW-0808">Transferase</keyword>
<proteinExistence type="predicted"/>
<dbReference type="Gene3D" id="3.40.630.30">
    <property type="match status" value="1"/>
</dbReference>
<evidence type="ECO:0000313" key="2">
    <source>
        <dbReference type="EMBL" id="QUD86258.1"/>
    </source>
</evidence>
<dbReference type="EMBL" id="CP073078">
    <property type="protein sequence ID" value="QUD86258.1"/>
    <property type="molecule type" value="Genomic_DNA"/>
</dbReference>
<evidence type="ECO:0000259" key="1">
    <source>
        <dbReference type="Pfam" id="PF13480"/>
    </source>
</evidence>
<dbReference type="EC" id="2.3.1.-" evidence="2"/>
<keyword evidence="2" id="KW-0012">Acyltransferase</keyword>